<feature type="region of interest" description="Disordered" evidence="1">
    <location>
        <begin position="85"/>
        <end position="117"/>
    </location>
</feature>
<dbReference type="Proteomes" id="UP001151760">
    <property type="component" value="Unassembled WGS sequence"/>
</dbReference>
<comment type="caution">
    <text evidence="3">The sequence shown here is derived from an EMBL/GenBank/DDBJ whole genome shotgun (WGS) entry which is preliminary data.</text>
</comment>
<reference evidence="3" key="2">
    <citation type="submission" date="2022-01" db="EMBL/GenBank/DDBJ databases">
        <authorList>
            <person name="Yamashiro T."/>
            <person name="Shiraishi A."/>
            <person name="Satake H."/>
            <person name="Nakayama K."/>
        </authorList>
    </citation>
    <scope>NUCLEOTIDE SEQUENCE</scope>
</reference>
<reference evidence="3" key="1">
    <citation type="journal article" date="2022" name="Int. J. Mol. Sci.">
        <title>Draft Genome of Tanacetum Coccineum: Genomic Comparison of Closely Related Tanacetum-Family Plants.</title>
        <authorList>
            <person name="Yamashiro T."/>
            <person name="Shiraishi A."/>
            <person name="Nakayama K."/>
            <person name="Satake H."/>
        </authorList>
    </citation>
    <scope>NUCLEOTIDE SEQUENCE</scope>
</reference>
<dbReference type="InterPro" id="IPR013103">
    <property type="entry name" value="RVT_2"/>
</dbReference>
<feature type="compositionally biased region" description="Basic and acidic residues" evidence="1">
    <location>
        <begin position="87"/>
        <end position="102"/>
    </location>
</feature>
<proteinExistence type="predicted"/>
<evidence type="ECO:0000259" key="2">
    <source>
        <dbReference type="Pfam" id="PF07727"/>
    </source>
</evidence>
<dbReference type="PANTHER" id="PTHR11439">
    <property type="entry name" value="GAG-POL-RELATED RETROTRANSPOSON"/>
    <property type="match status" value="1"/>
</dbReference>
<dbReference type="PANTHER" id="PTHR11439:SF495">
    <property type="entry name" value="REVERSE TRANSCRIPTASE, RNA-DEPENDENT DNA POLYMERASE-RELATED"/>
    <property type="match status" value="1"/>
</dbReference>
<sequence>MDMCILHLSGKGPNWLFDLDYLTDSMNYQPVTTENKANKTAGPKEANHSTGTQDNIDAGNSKMEVEPAQEYFVLPLWSFYTSTVKSSEAKNGDEKPNRDTRAGRATSTNTVNTVSTPISTASPLNVFSAGGPDLNNNDQDDSQIPALKDIYDNPSDGILTNASYDAEGIVADFTNLETTVNVSPIPTSRIHSIHPITQILRDPTLAVQTRSKVHKSSGAHAFVSYIQKQRRNSHKDFQHCLNKKDERGVVVRNKARLVAQGYRQEEGIDYDEVFALVARIEAIRIFFAFASYMGFIVYQMDVKNAFLYGTINEEVYVSQPQGFVDPKFPKKSGYRRGTINKTLFIKNDIMLVQVFVDDIIFGSIKRSWCDEFEALMKSRFQMSSMGELTFFLGLQVKQKEDDIFISHDKYVADILNKFDFASVKTASTPIETQKSLTKDEEAGDVDVHLYRSMIGSLMYLTASRPDIMFAVCTCSRFQCKKQTIVATSTTEVEYMPTANCCGQVLWIKNQMLDYGFKFMNTKIYIDNESTRCIVKNPVFHSKTKHIKIRNHLIRDAYEKKLI</sequence>
<dbReference type="SUPFAM" id="SSF56672">
    <property type="entry name" value="DNA/RNA polymerases"/>
    <property type="match status" value="1"/>
</dbReference>
<name>A0ABQ5ED73_9ASTR</name>
<keyword evidence="4" id="KW-1185">Reference proteome</keyword>
<dbReference type="InterPro" id="IPR043502">
    <property type="entry name" value="DNA/RNA_pol_sf"/>
</dbReference>
<evidence type="ECO:0000313" key="3">
    <source>
        <dbReference type="EMBL" id="GJT48787.1"/>
    </source>
</evidence>
<feature type="domain" description="Reverse transcriptase Ty1/copia-type" evidence="2">
    <location>
        <begin position="242"/>
        <end position="324"/>
    </location>
</feature>
<dbReference type="EMBL" id="BQNB010016182">
    <property type="protein sequence ID" value="GJT48787.1"/>
    <property type="molecule type" value="Genomic_DNA"/>
</dbReference>
<feature type="region of interest" description="Disordered" evidence="1">
    <location>
        <begin position="33"/>
        <end position="59"/>
    </location>
</feature>
<evidence type="ECO:0000313" key="4">
    <source>
        <dbReference type="Proteomes" id="UP001151760"/>
    </source>
</evidence>
<organism evidence="3 4">
    <name type="scientific">Tanacetum coccineum</name>
    <dbReference type="NCBI Taxonomy" id="301880"/>
    <lineage>
        <taxon>Eukaryota</taxon>
        <taxon>Viridiplantae</taxon>
        <taxon>Streptophyta</taxon>
        <taxon>Embryophyta</taxon>
        <taxon>Tracheophyta</taxon>
        <taxon>Spermatophyta</taxon>
        <taxon>Magnoliopsida</taxon>
        <taxon>eudicotyledons</taxon>
        <taxon>Gunneridae</taxon>
        <taxon>Pentapetalae</taxon>
        <taxon>asterids</taxon>
        <taxon>campanulids</taxon>
        <taxon>Asterales</taxon>
        <taxon>Asteraceae</taxon>
        <taxon>Asteroideae</taxon>
        <taxon>Anthemideae</taxon>
        <taxon>Anthemidinae</taxon>
        <taxon>Tanacetum</taxon>
    </lineage>
</organism>
<evidence type="ECO:0000256" key="1">
    <source>
        <dbReference type="SAM" id="MobiDB-lite"/>
    </source>
</evidence>
<feature type="domain" description="Reverse transcriptase Ty1/copia-type" evidence="2">
    <location>
        <begin position="330"/>
        <end position="431"/>
    </location>
</feature>
<dbReference type="Pfam" id="PF07727">
    <property type="entry name" value="RVT_2"/>
    <property type="match status" value="2"/>
</dbReference>
<accession>A0ABQ5ED73</accession>
<dbReference type="CDD" id="cd09272">
    <property type="entry name" value="RNase_HI_RT_Ty1"/>
    <property type="match status" value="1"/>
</dbReference>
<feature type="compositionally biased region" description="Low complexity" evidence="1">
    <location>
        <begin position="106"/>
        <end position="116"/>
    </location>
</feature>
<protein>
    <submittedName>
        <fullName evidence="3">Ribonuclease H-like domain-containing protein</fullName>
    </submittedName>
</protein>
<gene>
    <name evidence="3" type="ORF">Tco_0974944</name>
</gene>